<reference evidence="2" key="2">
    <citation type="submission" date="2014-04" db="EMBL/GenBank/DDBJ databases">
        <authorList>
            <person name="Xu Y.W."/>
            <person name="Yang Q."/>
        </authorList>
    </citation>
    <scope>NUCLEOTIDE SEQUENCE</scope>
    <source>
        <strain evidence="2">DSM 44626</strain>
    </source>
</reference>
<sequence>MSGHRTVIATGPGAIHRLCCGGAGLVDGETPEILYAPLEAIDDHVALVDGLPVPVDSLWCSALRSLDCGNTQGCRAIQIVHPSWWPSSRLDVVTTAVAALSDDVDVRPRSWLLRRASNAKPETVVVEIAERLVAIVGDDVVAVSRRAEPSTVAEEVARRVGEIVCGATTTVLIDMPGSIAGAQALATLIAGSLRQRGQSTMRIDDARLSRLALSATVKPRDNAPQPQGGADAGRRSRVRVFGGLVAATAVLAATVPAIAAGGQRPVAPVTAQTTFLVEGRVALTVPANWPTQRVIAGRGSARVQVTSPSDPEVALHITQSRIPGETLSVTADRLKRAIDIEPAGVFVDFNPAGFIAGRAAVTYREVRVDHHVRWAVLVDGPVRIGVGCQSRPGGEDAVRDACEEAVRSAHAIG</sequence>
<feature type="region of interest" description="Disordered" evidence="1">
    <location>
        <begin position="215"/>
        <end position="234"/>
    </location>
</feature>
<dbReference type="Proteomes" id="UP000193710">
    <property type="component" value="Unassembled WGS sequence"/>
</dbReference>
<dbReference type="eggNOG" id="COG0443">
    <property type="taxonomic scope" value="Bacteria"/>
</dbReference>
<dbReference type="EMBL" id="LQPY01000026">
    <property type="protein sequence ID" value="ORX02488.1"/>
    <property type="molecule type" value="Genomic_DNA"/>
</dbReference>
<evidence type="ECO:0000256" key="1">
    <source>
        <dbReference type="SAM" id="MobiDB-lite"/>
    </source>
</evidence>
<proteinExistence type="predicted"/>
<evidence type="ECO:0000313" key="4">
    <source>
        <dbReference type="Proteomes" id="UP000193710"/>
    </source>
</evidence>
<protein>
    <submittedName>
        <fullName evidence="2">Hypothetical alanine and valine rich protein</fullName>
    </submittedName>
    <submittedName>
        <fullName evidence="3">Type VII secretion-associated protein</fullName>
    </submittedName>
</protein>
<reference evidence="2" key="1">
    <citation type="journal article" date="2014" name="Genome Announc.">
        <title>Draft Genome Sequence of Mycobacterium triplex DSM 44626.</title>
        <authorList>
            <person name="Sassi M."/>
            <person name="Croce O."/>
            <person name="Robert C."/>
            <person name="Raoult D."/>
            <person name="Drancourt M."/>
        </authorList>
    </citation>
    <scope>NUCLEOTIDE SEQUENCE [LARGE SCALE GENOMIC DNA]</scope>
    <source>
        <strain evidence="2">DSM 44626</strain>
    </source>
</reference>
<dbReference type="OrthoDB" id="4760221at2"/>
<dbReference type="NCBIfam" id="TIGR03931">
    <property type="entry name" value="T7SS_Rv3446c"/>
    <property type="match status" value="1"/>
</dbReference>
<dbReference type="InterPro" id="IPR023840">
    <property type="entry name" value="T7SS_Rv3446c"/>
</dbReference>
<accession>A0A024JTG2</accession>
<organism evidence="2">
    <name type="scientific">Mycobacterium triplex</name>
    <dbReference type="NCBI Taxonomy" id="47839"/>
    <lineage>
        <taxon>Bacteria</taxon>
        <taxon>Bacillati</taxon>
        <taxon>Actinomycetota</taxon>
        <taxon>Actinomycetes</taxon>
        <taxon>Mycobacteriales</taxon>
        <taxon>Mycobacteriaceae</taxon>
        <taxon>Mycobacterium</taxon>
        <taxon>Mycobacterium simiae complex</taxon>
    </lineage>
</organism>
<evidence type="ECO:0000313" key="3">
    <source>
        <dbReference type="EMBL" id="ORX02488.1"/>
    </source>
</evidence>
<reference evidence="3 4" key="3">
    <citation type="submission" date="2016-01" db="EMBL/GenBank/DDBJ databases">
        <title>The new phylogeny of the genus Mycobacterium.</title>
        <authorList>
            <person name="Tarcisio F."/>
            <person name="Conor M."/>
            <person name="Antonella G."/>
            <person name="Elisabetta G."/>
            <person name="Giulia F.S."/>
            <person name="Sara T."/>
            <person name="Anna F."/>
            <person name="Clotilde B."/>
            <person name="Roberto B."/>
            <person name="Veronica D.S."/>
            <person name="Fabio R."/>
            <person name="Monica P."/>
            <person name="Olivier J."/>
            <person name="Enrico T."/>
            <person name="Nicola S."/>
        </authorList>
    </citation>
    <scope>NUCLEOTIDE SEQUENCE [LARGE SCALE GENOMIC DNA]</scope>
    <source>
        <strain evidence="3 4">DSM 44626</strain>
    </source>
</reference>
<dbReference type="HOGENOM" id="CLU_764673_0_0_11"/>
<gene>
    <name evidence="3" type="ORF">AWC29_19745</name>
    <name evidence="2" type="ORF">BN973_01461</name>
</gene>
<dbReference type="RefSeq" id="WP_036466847.1">
    <property type="nucleotide sequence ID" value="NZ_HG964446.1"/>
</dbReference>
<evidence type="ECO:0000313" key="2">
    <source>
        <dbReference type="EMBL" id="CDO87110.1"/>
    </source>
</evidence>
<dbReference type="Proteomes" id="UP000028880">
    <property type="component" value="Unassembled WGS sequence"/>
</dbReference>
<name>A0A024JTG2_9MYCO</name>
<dbReference type="STRING" id="47839.BN973_01461"/>
<dbReference type="EMBL" id="HG964446">
    <property type="protein sequence ID" value="CDO87110.1"/>
    <property type="molecule type" value="Genomic_DNA"/>
</dbReference>
<keyword evidence="4" id="KW-1185">Reference proteome</keyword>
<dbReference type="AlphaFoldDB" id="A0A024JTG2"/>